<dbReference type="Proteomes" id="UP001209540">
    <property type="component" value="Unassembled WGS sequence"/>
</dbReference>
<keyword evidence="1" id="KW-0812">Transmembrane</keyword>
<accession>A0AAD5K8A1</accession>
<feature type="transmembrane region" description="Helical" evidence="1">
    <location>
        <begin position="186"/>
        <end position="206"/>
    </location>
</feature>
<name>A0AAD5K8A1_9FUNG</name>
<reference evidence="2" key="1">
    <citation type="journal article" date="2022" name="IScience">
        <title>Evolution of zygomycete secretomes and the origins of terrestrial fungal ecologies.</title>
        <authorList>
            <person name="Chang Y."/>
            <person name="Wang Y."/>
            <person name="Mondo S."/>
            <person name="Ahrendt S."/>
            <person name="Andreopoulos W."/>
            <person name="Barry K."/>
            <person name="Beard J."/>
            <person name="Benny G.L."/>
            <person name="Blankenship S."/>
            <person name="Bonito G."/>
            <person name="Cuomo C."/>
            <person name="Desiro A."/>
            <person name="Gervers K.A."/>
            <person name="Hundley H."/>
            <person name="Kuo A."/>
            <person name="LaButti K."/>
            <person name="Lang B.F."/>
            <person name="Lipzen A."/>
            <person name="O'Donnell K."/>
            <person name="Pangilinan J."/>
            <person name="Reynolds N."/>
            <person name="Sandor L."/>
            <person name="Smith M.E."/>
            <person name="Tsang A."/>
            <person name="Grigoriev I.V."/>
            <person name="Stajich J.E."/>
            <person name="Spatafora J.W."/>
        </authorList>
    </citation>
    <scope>NUCLEOTIDE SEQUENCE</scope>
    <source>
        <strain evidence="2">RSA 2281</strain>
    </source>
</reference>
<gene>
    <name evidence="2" type="ORF">BDA99DRAFT_582793</name>
</gene>
<keyword evidence="3" id="KW-1185">Reference proteome</keyword>
<dbReference type="AlphaFoldDB" id="A0AAD5K8A1"/>
<feature type="transmembrane region" description="Helical" evidence="1">
    <location>
        <begin position="106"/>
        <end position="125"/>
    </location>
</feature>
<organism evidence="2 3">
    <name type="scientific">Phascolomyces articulosus</name>
    <dbReference type="NCBI Taxonomy" id="60185"/>
    <lineage>
        <taxon>Eukaryota</taxon>
        <taxon>Fungi</taxon>
        <taxon>Fungi incertae sedis</taxon>
        <taxon>Mucoromycota</taxon>
        <taxon>Mucoromycotina</taxon>
        <taxon>Mucoromycetes</taxon>
        <taxon>Mucorales</taxon>
        <taxon>Lichtheimiaceae</taxon>
        <taxon>Phascolomyces</taxon>
    </lineage>
</organism>
<protein>
    <submittedName>
        <fullName evidence="2">Uncharacterized protein</fullName>
    </submittedName>
</protein>
<reference evidence="2" key="2">
    <citation type="submission" date="2023-02" db="EMBL/GenBank/DDBJ databases">
        <authorList>
            <consortium name="DOE Joint Genome Institute"/>
            <person name="Mondo S.J."/>
            <person name="Chang Y."/>
            <person name="Wang Y."/>
            <person name="Ahrendt S."/>
            <person name="Andreopoulos W."/>
            <person name="Barry K."/>
            <person name="Beard J."/>
            <person name="Benny G.L."/>
            <person name="Blankenship S."/>
            <person name="Bonito G."/>
            <person name="Cuomo C."/>
            <person name="Desiro A."/>
            <person name="Gervers K.A."/>
            <person name="Hundley H."/>
            <person name="Kuo A."/>
            <person name="LaButti K."/>
            <person name="Lang B.F."/>
            <person name="Lipzen A."/>
            <person name="O'Donnell K."/>
            <person name="Pangilinan J."/>
            <person name="Reynolds N."/>
            <person name="Sandor L."/>
            <person name="Smith M.W."/>
            <person name="Tsang A."/>
            <person name="Grigoriev I.V."/>
            <person name="Stajich J.E."/>
            <person name="Spatafora J.W."/>
        </authorList>
    </citation>
    <scope>NUCLEOTIDE SEQUENCE</scope>
    <source>
        <strain evidence="2">RSA 2281</strain>
    </source>
</reference>
<feature type="transmembrane region" description="Helical" evidence="1">
    <location>
        <begin position="46"/>
        <end position="63"/>
    </location>
</feature>
<evidence type="ECO:0000313" key="3">
    <source>
        <dbReference type="Proteomes" id="UP001209540"/>
    </source>
</evidence>
<feature type="transmembrane region" description="Helical" evidence="1">
    <location>
        <begin position="212"/>
        <end position="233"/>
    </location>
</feature>
<sequence length="263" mass="31071">MAVTRGKTSRSTSNSYLWHLLSKYKKEPFYPLLLHMASSHYNMDNGWIMFLLLHTVLIVYALWKYRVMLFKNIKNQQSQRWTQQEKRIITSFAQDILHMKFQWFHVPVYLLFGITGYMTQFYLYLNPFDNPFPALNILLVHHCCEYVILLVKRVILFYQSLSSSPPTNTATTAVINKDINHNKSSYLIYLCLTTLLPLISISQVIIPLVRNLFFSNIYYNNIIAIFAICVNLFEQTMTSHIHNIADKKRGIDWPYFEDAYNIE</sequence>
<keyword evidence="1" id="KW-0472">Membrane</keyword>
<dbReference type="EMBL" id="JAIXMP010000017">
    <property type="protein sequence ID" value="KAI9259535.1"/>
    <property type="molecule type" value="Genomic_DNA"/>
</dbReference>
<evidence type="ECO:0000256" key="1">
    <source>
        <dbReference type="SAM" id="Phobius"/>
    </source>
</evidence>
<evidence type="ECO:0000313" key="2">
    <source>
        <dbReference type="EMBL" id="KAI9259535.1"/>
    </source>
</evidence>
<proteinExistence type="predicted"/>
<comment type="caution">
    <text evidence="2">The sequence shown here is derived from an EMBL/GenBank/DDBJ whole genome shotgun (WGS) entry which is preliminary data.</text>
</comment>
<keyword evidence="1" id="KW-1133">Transmembrane helix</keyword>